<feature type="region of interest" description="Disordered" evidence="2">
    <location>
        <begin position="33"/>
        <end position="60"/>
    </location>
</feature>
<comment type="similarity">
    <text evidence="1">Belongs to the protein kinase superfamily. ADCK protein kinase family.</text>
</comment>
<dbReference type="SUPFAM" id="SSF56112">
    <property type="entry name" value="Protein kinase-like (PK-like)"/>
    <property type="match status" value="1"/>
</dbReference>
<evidence type="ECO:0000313" key="6">
    <source>
        <dbReference type="Proteomes" id="UP001610728"/>
    </source>
</evidence>
<dbReference type="CDD" id="cd13969">
    <property type="entry name" value="ADCK1-like"/>
    <property type="match status" value="1"/>
</dbReference>
<accession>A0ABR4MLL0</accession>
<dbReference type="InterPro" id="IPR045307">
    <property type="entry name" value="ADCK1_dom"/>
</dbReference>
<dbReference type="GeneID" id="98117486"/>
<dbReference type="PANTHER" id="PTHR43173">
    <property type="entry name" value="ABC1 FAMILY PROTEIN"/>
    <property type="match status" value="1"/>
</dbReference>
<reference evidence="5 6" key="1">
    <citation type="submission" date="2020-05" db="EMBL/GenBank/DDBJ databases">
        <title>Ceratocystis lukuohia genome.</title>
        <authorList>
            <person name="Harrington T.C."/>
            <person name="Kim K."/>
            <person name="Mayers C.G."/>
        </authorList>
    </citation>
    <scope>NUCLEOTIDE SEQUENCE [LARGE SCALE GENOMIC DNA]</scope>
    <source>
        <strain evidence="5 6">C4212</strain>
    </source>
</reference>
<dbReference type="InterPro" id="IPR051130">
    <property type="entry name" value="Mito_struct-func_regulator"/>
</dbReference>
<dbReference type="InterPro" id="IPR011009">
    <property type="entry name" value="Kinase-like_dom_sf"/>
</dbReference>
<dbReference type="PANTHER" id="PTHR43173:SF37">
    <property type="entry name" value="ABC1 FAMILY PROTEIN C10F6.14C"/>
    <property type="match status" value="1"/>
</dbReference>
<keyword evidence="3" id="KW-1133">Transmembrane helix</keyword>
<comment type="caution">
    <text evidence="5">The sequence shown here is derived from an EMBL/GenBank/DDBJ whole genome shotgun (WGS) entry which is preliminary data.</text>
</comment>
<evidence type="ECO:0000256" key="1">
    <source>
        <dbReference type="ARBA" id="ARBA00009670"/>
    </source>
</evidence>
<evidence type="ECO:0000256" key="3">
    <source>
        <dbReference type="SAM" id="Phobius"/>
    </source>
</evidence>
<keyword evidence="3" id="KW-0472">Membrane</keyword>
<dbReference type="Pfam" id="PF03109">
    <property type="entry name" value="ABC1"/>
    <property type="match status" value="1"/>
</dbReference>
<feature type="compositionally biased region" description="Polar residues" evidence="2">
    <location>
        <begin position="35"/>
        <end position="45"/>
    </location>
</feature>
<sequence>MLRIARGFRPSPPHVATITGANATNYCTRHCLHTTPKQPQKSPNSGFEPLRPPSPESLGKPYAARTYATQWRWGRRLLLATALGGAGYLGDRHFFAGGMTRSLRTFALGLVVAADYKLNFRPDPWFAGDPHELHRRNAERLSQLIRTNGGVYLKIGQAIAMQTAILPPEFQAMFARMFDDAPQDSWSDVEAVIREDFGGRSVEEVFGVSFTGDEGKGLMERRARASASVAQVHWAKLGDGREVAIKVQKRDIVKQLAFDLWTFKAITGIYSWAFELPLMSLVPYICERLKLETDFINEATNSRKMRDLVNSEPLLRDRVYIPAIYDDLTTRRVMTAEWIEGVRLHDREIISRPWLDRTSNSTPGVSSPLSTPETSTSRQQPRVQSLNEQLKPARQEWRGKNGQGGLGVSRAEVMRTIVDLFAAQIFRWGVVHCDPHPGNMFVRRLENGKAQVVLIDHGLYVYMQPKFRAEYAQFWKALMTLDKATVMRISRNWGIGSGEVLASATLLRPYQGDDTRRFLDSLKGKSRAERQVLTRERMKKTTREFLQDETLMPRELIFIGRNMRIVQGINQSMGSPVNRVKLMGEWASRSFYMQADLTLLARIDYYMRHVMFKVVMVVSDVAFYWFWVRQMLGWGKGMEDEVEERMKEVASGYGVDLQHKVFNG</sequence>
<proteinExistence type="inferred from homology"/>
<dbReference type="EMBL" id="JABSNW010000003">
    <property type="protein sequence ID" value="KAL2889168.1"/>
    <property type="molecule type" value="Genomic_DNA"/>
</dbReference>
<dbReference type="Proteomes" id="UP001610728">
    <property type="component" value="Unassembled WGS sequence"/>
</dbReference>
<evidence type="ECO:0000259" key="4">
    <source>
        <dbReference type="Pfam" id="PF03109"/>
    </source>
</evidence>
<evidence type="ECO:0000256" key="2">
    <source>
        <dbReference type="SAM" id="MobiDB-lite"/>
    </source>
</evidence>
<feature type="compositionally biased region" description="Low complexity" evidence="2">
    <location>
        <begin position="366"/>
        <end position="377"/>
    </location>
</feature>
<gene>
    <name evidence="5" type="ORF">HOO65_030669</name>
</gene>
<keyword evidence="6" id="KW-1185">Reference proteome</keyword>
<feature type="domain" description="ABC1 atypical kinase-like" evidence="4">
    <location>
        <begin position="177"/>
        <end position="489"/>
    </location>
</feature>
<keyword evidence="3" id="KW-0812">Transmembrane</keyword>
<feature type="region of interest" description="Disordered" evidence="2">
    <location>
        <begin position="355"/>
        <end position="389"/>
    </location>
</feature>
<dbReference type="InterPro" id="IPR004147">
    <property type="entry name" value="ABC1_dom"/>
</dbReference>
<organism evidence="5 6">
    <name type="scientific">Ceratocystis lukuohia</name>
    <dbReference type="NCBI Taxonomy" id="2019550"/>
    <lineage>
        <taxon>Eukaryota</taxon>
        <taxon>Fungi</taxon>
        <taxon>Dikarya</taxon>
        <taxon>Ascomycota</taxon>
        <taxon>Pezizomycotina</taxon>
        <taxon>Sordariomycetes</taxon>
        <taxon>Hypocreomycetidae</taxon>
        <taxon>Microascales</taxon>
        <taxon>Ceratocystidaceae</taxon>
        <taxon>Ceratocystis</taxon>
    </lineage>
</organism>
<feature type="transmembrane region" description="Helical" evidence="3">
    <location>
        <begin position="610"/>
        <end position="628"/>
    </location>
</feature>
<feature type="compositionally biased region" description="Polar residues" evidence="2">
    <location>
        <begin position="378"/>
        <end position="388"/>
    </location>
</feature>
<evidence type="ECO:0000313" key="5">
    <source>
        <dbReference type="EMBL" id="KAL2889168.1"/>
    </source>
</evidence>
<protein>
    <submittedName>
        <fullName evidence="5">ABC1 family protein C10F6.14c</fullName>
    </submittedName>
</protein>
<dbReference type="RefSeq" id="XP_070860348.1">
    <property type="nucleotide sequence ID" value="XM_071002005.1"/>
</dbReference>
<name>A0ABR4MLL0_9PEZI</name>